<keyword evidence="5" id="KW-1133">Transmembrane helix</keyword>
<evidence type="ECO:0000256" key="4">
    <source>
        <dbReference type="ARBA" id="ARBA00022729"/>
    </source>
</evidence>
<dbReference type="Proteomes" id="UP000600247">
    <property type="component" value="Unassembled WGS sequence"/>
</dbReference>
<dbReference type="Gene3D" id="3.40.50.1980">
    <property type="entry name" value="Nitrogenase molybdenum iron protein domain"/>
    <property type="match status" value="2"/>
</dbReference>
<evidence type="ECO:0000256" key="2">
    <source>
        <dbReference type="ARBA" id="ARBA00008814"/>
    </source>
</evidence>
<dbReference type="AlphaFoldDB" id="A0A917GQK2"/>
<dbReference type="RefSeq" id="WP_188887195.1">
    <property type="nucleotide sequence ID" value="NZ_BMHY01000001.1"/>
</dbReference>
<keyword evidence="7" id="KW-0449">Lipoprotein</keyword>
<gene>
    <name evidence="7" type="primary">yhfQ</name>
    <name evidence="7" type="ORF">GCM10010918_03350</name>
</gene>
<evidence type="ECO:0000313" key="7">
    <source>
        <dbReference type="EMBL" id="GGG53894.1"/>
    </source>
</evidence>
<evidence type="ECO:0000256" key="1">
    <source>
        <dbReference type="ARBA" id="ARBA00004196"/>
    </source>
</evidence>
<keyword evidence="4" id="KW-0732">Signal</keyword>
<dbReference type="PROSITE" id="PS50983">
    <property type="entry name" value="FE_B12_PBP"/>
    <property type="match status" value="1"/>
</dbReference>
<accession>A0A917GQK2</accession>
<dbReference type="Pfam" id="PF01497">
    <property type="entry name" value="Peripla_BP_2"/>
    <property type="match status" value="1"/>
</dbReference>
<keyword evidence="8" id="KW-1185">Reference proteome</keyword>
<dbReference type="InterPro" id="IPR002491">
    <property type="entry name" value="ABC_transptr_periplasmic_BD"/>
</dbReference>
<dbReference type="PANTHER" id="PTHR30532">
    <property type="entry name" value="IRON III DICITRATE-BINDING PERIPLASMIC PROTEIN"/>
    <property type="match status" value="1"/>
</dbReference>
<feature type="transmembrane region" description="Helical" evidence="5">
    <location>
        <begin position="21"/>
        <end position="39"/>
    </location>
</feature>
<dbReference type="GO" id="GO:0030288">
    <property type="term" value="C:outer membrane-bounded periplasmic space"/>
    <property type="evidence" value="ECO:0007669"/>
    <property type="project" value="TreeGrafter"/>
</dbReference>
<dbReference type="EMBL" id="BMHY01000001">
    <property type="protein sequence ID" value="GGG53894.1"/>
    <property type="molecule type" value="Genomic_DNA"/>
</dbReference>
<keyword evidence="5" id="KW-0472">Membrane</keyword>
<dbReference type="InterPro" id="IPR051313">
    <property type="entry name" value="Bact_iron-sidero_bind"/>
</dbReference>
<name>A0A917GQK2_9BACL</name>
<comment type="similarity">
    <text evidence="2">Belongs to the bacterial solute-binding protein 8 family.</text>
</comment>
<proteinExistence type="inferred from homology"/>
<dbReference type="GO" id="GO:1901678">
    <property type="term" value="P:iron coordination entity transport"/>
    <property type="evidence" value="ECO:0007669"/>
    <property type="project" value="UniProtKB-ARBA"/>
</dbReference>
<reference evidence="7 8" key="1">
    <citation type="journal article" date="2014" name="Int. J. Syst. Evol. Microbiol.">
        <title>Complete genome sequence of Corynebacterium casei LMG S-19264T (=DSM 44701T), isolated from a smear-ripened cheese.</title>
        <authorList>
            <consortium name="US DOE Joint Genome Institute (JGI-PGF)"/>
            <person name="Walter F."/>
            <person name="Albersmeier A."/>
            <person name="Kalinowski J."/>
            <person name="Ruckert C."/>
        </authorList>
    </citation>
    <scope>NUCLEOTIDE SEQUENCE [LARGE SCALE GENOMIC DNA]</scope>
    <source>
        <strain evidence="7 8">CGMCC 1.15286</strain>
    </source>
</reference>
<keyword evidence="5" id="KW-0812">Transmembrane</keyword>
<dbReference type="PANTHER" id="PTHR30532:SF29">
    <property type="entry name" value="FE(3+) DICITRATE-BINDING PERIPLASMIC PROTEIN"/>
    <property type="match status" value="1"/>
</dbReference>
<protein>
    <submittedName>
        <fullName evidence="7">ABC transporter substrate-binding lipoprotein YhfQ</fullName>
    </submittedName>
</protein>
<keyword evidence="3" id="KW-0813">Transport</keyword>
<dbReference type="SUPFAM" id="SSF53807">
    <property type="entry name" value="Helical backbone' metal receptor"/>
    <property type="match status" value="1"/>
</dbReference>
<evidence type="ECO:0000256" key="3">
    <source>
        <dbReference type="ARBA" id="ARBA00022448"/>
    </source>
</evidence>
<comment type="caution">
    <text evidence="7">The sequence shown here is derived from an EMBL/GenBank/DDBJ whole genome shotgun (WGS) entry which is preliminary data.</text>
</comment>
<evidence type="ECO:0000259" key="6">
    <source>
        <dbReference type="PROSITE" id="PS50983"/>
    </source>
</evidence>
<evidence type="ECO:0000313" key="8">
    <source>
        <dbReference type="Proteomes" id="UP000600247"/>
    </source>
</evidence>
<evidence type="ECO:0000256" key="5">
    <source>
        <dbReference type="SAM" id="Phobius"/>
    </source>
</evidence>
<comment type="subcellular location">
    <subcellularLocation>
        <location evidence="1">Cell envelope</location>
    </subcellularLocation>
</comment>
<organism evidence="7 8">
    <name type="scientific">Paenibacillus radicis</name>
    <name type="common">ex Gao et al. 2016</name>
    <dbReference type="NCBI Taxonomy" id="1737354"/>
    <lineage>
        <taxon>Bacteria</taxon>
        <taxon>Bacillati</taxon>
        <taxon>Bacillota</taxon>
        <taxon>Bacilli</taxon>
        <taxon>Bacillales</taxon>
        <taxon>Paenibacillaceae</taxon>
        <taxon>Paenibacillus</taxon>
    </lineage>
</organism>
<feature type="domain" description="Fe/B12 periplasmic-binding" evidence="6">
    <location>
        <begin position="82"/>
        <end position="350"/>
    </location>
</feature>
<sequence>MHQTEKAFRAIARGGLGQIRTRGIGLLLILICMTVIVSACGKQANTNVKQAEETPASTASNEGAQTQFIKHGFGETEVPLHPKRVAVFGLEDIMLSLEAPMVYAYGFKGYYLEEQLNKLNIKLSNNTNFEPSYEQILASQPDLIIVQQYSIDQSRYEELSKIAPTIAFAPDDWRSSIVVIGKALGLEDKAQAVLKAHDEKIEQAKKAVTDAVGTDKTVVYMRPSEKDLQVFFPSFSFVYTAFGLNPDASIAEFQKETSDDWGINTSLEKLPTITADYIFAIYGGSIDTEEEVQKQLDSSAALEKLQVWKAIPAVKENHVFKVSPRHWMSSGPIAESKQMEDVVAAVTGKK</sequence>